<dbReference type="CDD" id="cd17546">
    <property type="entry name" value="REC_hyHK_CKI1_RcsC-like"/>
    <property type="match status" value="1"/>
</dbReference>
<dbReference type="FunFam" id="3.30.565.10:FF:000010">
    <property type="entry name" value="Sensor histidine kinase RcsC"/>
    <property type="match status" value="1"/>
</dbReference>
<comment type="catalytic activity">
    <reaction evidence="1">
        <text>ATP + protein L-histidine = ADP + protein N-phospho-L-histidine.</text>
        <dbReference type="EC" id="2.7.13.3"/>
    </reaction>
</comment>
<dbReference type="RefSeq" id="WP_168775173.1">
    <property type="nucleotide sequence ID" value="NZ_JAABNR010000010.1"/>
</dbReference>
<evidence type="ECO:0000256" key="8">
    <source>
        <dbReference type="SAM" id="Phobius"/>
    </source>
</evidence>
<feature type="domain" description="Response regulatory" evidence="10">
    <location>
        <begin position="596"/>
        <end position="713"/>
    </location>
</feature>
<dbReference type="InterPro" id="IPR000014">
    <property type="entry name" value="PAS"/>
</dbReference>
<feature type="domain" description="Histidine kinase" evidence="9">
    <location>
        <begin position="358"/>
        <end position="575"/>
    </location>
</feature>
<dbReference type="InterPro" id="IPR003594">
    <property type="entry name" value="HATPase_dom"/>
</dbReference>
<dbReference type="Gene3D" id="3.30.565.10">
    <property type="entry name" value="Histidine kinase-like ATPase, C-terminal domain"/>
    <property type="match status" value="1"/>
</dbReference>
<keyword evidence="8" id="KW-0812">Transmembrane</keyword>
<dbReference type="CDD" id="cd16922">
    <property type="entry name" value="HATPase_EvgS-ArcB-TorS-like"/>
    <property type="match status" value="1"/>
</dbReference>
<evidence type="ECO:0000256" key="2">
    <source>
        <dbReference type="ARBA" id="ARBA00012438"/>
    </source>
</evidence>
<evidence type="ECO:0000256" key="5">
    <source>
        <dbReference type="ARBA" id="ARBA00022777"/>
    </source>
</evidence>
<dbReference type="EC" id="2.7.13.3" evidence="2"/>
<dbReference type="Gene3D" id="3.30.450.20">
    <property type="entry name" value="PAS domain"/>
    <property type="match status" value="1"/>
</dbReference>
<dbReference type="SMART" id="SM00388">
    <property type="entry name" value="HisKA"/>
    <property type="match status" value="1"/>
</dbReference>
<dbReference type="InterPro" id="IPR036641">
    <property type="entry name" value="HPT_dom_sf"/>
</dbReference>
<evidence type="ECO:0000256" key="3">
    <source>
        <dbReference type="ARBA" id="ARBA00022553"/>
    </source>
</evidence>
<dbReference type="SMART" id="SM00448">
    <property type="entry name" value="REC"/>
    <property type="match status" value="1"/>
</dbReference>
<accession>A0AAE4YAK1</accession>
<dbReference type="InterPro" id="IPR036890">
    <property type="entry name" value="HATPase_C_sf"/>
</dbReference>
<keyword evidence="8" id="KW-0472">Membrane</keyword>
<dbReference type="Gene3D" id="1.10.287.130">
    <property type="match status" value="1"/>
</dbReference>
<name>A0AAE4YAK1_9RHOB</name>
<feature type="transmembrane region" description="Helical" evidence="8">
    <location>
        <begin position="20"/>
        <end position="40"/>
    </location>
</feature>
<dbReference type="Pfam" id="PF00072">
    <property type="entry name" value="Response_reg"/>
    <property type="match status" value="1"/>
</dbReference>
<dbReference type="AlphaFoldDB" id="A0AAE4YAK1"/>
<dbReference type="InterPro" id="IPR004358">
    <property type="entry name" value="Sig_transdc_His_kin-like_C"/>
</dbReference>
<reference evidence="12" key="1">
    <citation type="submission" date="2020-01" db="EMBL/GenBank/DDBJ databases">
        <authorList>
            <person name="Chen W.-M."/>
        </authorList>
    </citation>
    <scope>NUCLEOTIDE SEQUENCE</scope>
    <source>
        <strain evidence="12">CYK-10</strain>
    </source>
</reference>
<dbReference type="CDD" id="cd00082">
    <property type="entry name" value="HisKA"/>
    <property type="match status" value="1"/>
</dbReference>
<keyword evidence="6" id="KW-0902">Two-component regulatory system</keyword>
<dbReference type="Pfam" id="PF00512">
    <property type="entry name" value="HisKA"/>
    <property type="match status" value="1"/>
</dbReference>
<dbReference type="GO" id="GO:0006355">
    <property type="term" value="P:regulation of DNA-templated transcription"/>
    <property type="evidence" value="ECO:0007669"/>
    <property type="project" value="InterPro"/>
</dbReference>
<evidence type="ECO:0000256" key="1">
    <source>
        <dbReference type="ARBA" id="ARBA00000085"/>
    </source>
</evidence>
<dbReference type="Proteomes" id="UP001193501">
    <property type="component" value="Unassembled WGS sequence"/>
</dbReference>
<evidence type="ECO:0000256" key="6">
    <source>
        <dbReference type="ARBA" id="ARBA00023012"/>
    </source>
</evidence>
<keyword evidence="13" id="KW-1185">Reference proteome</keyword>
<dbReference type="CDD" id="cd00130">
    <property type="entry name" value="PAS"/>
    <property type="match status" value="1"/>
</dbReference>
<evidence type="ECO:0000313" key="13">
    <source>
        <dbReference type="Proteomes" id="UP001193501"/>
    </source>
</evidence>
<keyword evidence="8" id="KW-1133">Transmembrane helix</keyword>
<dbReference type="PROSITE" id="PS50109">
    <property type="entry name" value="HIS_KIN"/>
    <property type="match status" value="1"/>
</dbReference>
<dbReference type="SMART" id="SM00387">
    <property type="entry name" value="HATPase_c"/>
    <property type="match status" value="1"/>
</dbReference>
<evidence type="ECO:0000313" key="12">
    <source>
        <dbReference type="EMBL" id="NBZ88359.1"/>
    </source>
</evidence>
<keyword evidence="3 7" id="KW-0597">Phosphoprotein</keyword>
<sequence>MPTASPPSGLPALGPLRSAVVVLAIAAALTALILLALNIAQQIDRLGYSSNDNVQWTLSQMDVELLTLEIVVEDAMQGEASLQDVRTRFDIAYSRFDTLRAGRLFSDLRQTPGFDAGMAQLQRFLDRTVTVIDGPDPGLAAVLPGMKQELRKLIPAVHRMGTIGVEVFAAQADHKRSGIKAAMTRLAVVSGALLVGLLALLACLVHVSRKTRRSATEAAATASRLDAVISASLDPVVTLDAAGRITGFSPAGAQLFGHSPESVLGRDLGVLIPASAEGPQVRLDPQGGPQRLRVTARQASGRSFPAEASVSAIRTEAGAMFVVFLSDRSAQVAAEQALTEARDTALAGEKAKADLLVLMSHELRTPLNGMLGTVELLQATEMGPQQRDYLRIMADSGRLLMNYVNDILDMTRLDSGRDGLTLAPVDLERLVQDVVENQRPASALLGNDLAFERAPDCPTHVMGDQGRLRQILLNLVGNAVKFTRAGQILIRLQRLADGAFQISVTDTGIGIAKEDLDRVFEDFVTLDPSFARRTSGTGLGLGIVRRIVTRMGGTVSVESEPGRGSTFRLVLPLEPTNPPAEAPAAPLAPAPCPLLRILVVEDNFFNRLIVREMLKQDGHAVTEASDGLEGLRLASEQDFDVILMDISMPELDGIAATQRLRAEGGRNAATPVLALTAHAMPDDLRRFRAVGMRHVLFKPVERAVLREALAQSVPPSALGDLRDGRTASDMSGALPPEVLAQLTDRFITEMELGLTRLADAPLEIAVKEAHHMAGSAGVFGAKAMGEGLERLLTRLRAGEAEAARAALPGLTRIWAQTVAAYRQSSRDQASSLR</sequence>
<dbReference type="EMBL" id="JAABNR010000010">
    <property type="protein sequence ID" value="NBZ88359.1"/>
    <property type="molecule type" value="Genomic_DNA"/>
</dbReference>
<gene>
    <name evidence="12" type="ORF">GV832_12275</name>
</gene>
<dbReference type="InterPro" id="IPR005467">
    <property type="entry name" value="His_kinase_dom"/>
</dbReference>
<dbReference type="PROSITE" id="PS50112">
    <property type="entry name" value="PAS"/>
    <property type="match status" value="1"/>
</dbReference>
<evidence type="ECO:0000256" key="4">
    <source>
        <dbReference type="ARBA" id="ARBA00022679"/>
    </source>
</evidence>
<organism evidence="12 13">
    <name type="scientific">Stagnihabitans tardus</name>
    <dbReference type="NCBI Taxonomy" id="2699202"/>
    <lineage>
        <taxon>Bacteria</taxon>
        <taxon>Pseudomonadati</taxon>
        <taxon>Pseudomonadota</taxon>
        <taxon>Alphaproteobacteria</taxon>
        <taxon>Rhodobacterales</taxon>
        <taxon>Paracoccaceae</taxon>
        <taxon>Stagnihabitans</taxon>
    </lineage>
</organism>
<dbReference type="PANTHER" id="PTHR43047">
    <property type="entry name" value="TWO-COMPONENT HISTIDINE PROTEIN KINASE"/>
    <property type="match status" value="1"/>
</dbReference>
<keyword evidence="5" id="KW-0418">Kinase</keyword>
<proteinExistence type="predicted"/>
<comment type="caution">
    <text evidence="12">The sequence shown here is derived from an EMBL/GenBank/DDBJ whole genome shotgun (WGS) entry which is preliminary data.</text>
</comment>
<dbReference type="SUPFAM" id="SSF47226">
    <property type="entry name" value="Histidine-containing phosphotransfer domain, HPT domain"/>
    <property type="match status" value="1"/>
</dbReference>
<dbReference type="InterPro" id="IPR003661">
    <property type="entry name" value="HisK_dim/P_dom"/>
</dbReference>
<evidence type="ECO:0000256" key="7">
    <source>
        <dbReference type="PROSITE-ProRule" id="PRU00169"/>
    </source>
</evidence>
<feature type="domain" description="PAS" evidence="11">
    <location>
        <begin position="221"/>
        <end position="268"/>
    </location>
</feature>
<dbReference type="SUPFAM" id="SSF52172">
    <property type="entry name" value="CheY-like"/>
    <property type="match status" value="1"/>
</dbReference>
<dbReference type="InterPro" id="IPR036097">
    <property type="entry name" value="HisK_dim/P_sf"/>
</dbReference>
<dbReference type="NCBIfam" id="TIGR00229">
    <property type="entry name" value="sensory_box"/>
    <property type="match status" value="1"/>
</dbReference>
<evidence type="ECO:0000259" key="10">
    <source>
        <dbReference type="PROSITE" id="PS50110"/>
    </source>
</evidence>
<dbReference type="SUPFAM" id="SSF55874">
    <property type="entry name" value="ATPase domain of HSP90 chaperone/DNA topoisomerase II/histidine kinase"/>
    <property type="match status" value="1"/>
</dbReference>
<feature type="modified residue" description="4-aspartylphosphate" evidence="7">
    <location>
        <position position="645"/>
    </location>
</feature>
<evidence type="ECO:0000259" key="11">
    <source>
        <dbReference type="PROSITE" id="PS50112"/>
    </source>
</evidence>
<dbReference type="InterPro" id="IPR001789">
    <property type="entry name" value="Sig_transdc_resp-reg_receiver"/>
</dbReference>
<keyword evidence="4" id="KW-0808">Transferase</keyword>
<dbReference type="SMART" id="SM00091">
    <property type="entry name" value="PAS"/>
    <property type="match status" value="1"/>
</dbReference>
<dbReference type="Gene3D" id="1.20.120.160">
    <property type="entry name" value="HPT domain"/>
    <property type="match status" value="1"/>
</dbReference>
<feature type="transmembrane region" description="Helical" evidence="8">
    <location>
        <begin position="186"/>
        <end position="207"/>
    </location>
</feature>
<dbReference type="GO" id="GO:0000155">
    <property type="term" value="F:phosphorelay sensor kinase activity"/>
    <property type="evidence" value="ECO:0007669"/>
    <property type="project" value="InterPro"/>
</dbReference>
<dbReference type="Gene3D" id="3.40.50.2300">
    <property type="match status" value="1"/>
</dbReference>
<dbReference type="InterPro" id="IPR035965">
    <property type="entry name" value="PAS-like_dom_sf"/>
</dbReference>
<protein>
    <recommendedName>
        <fullName evidence="2">histidine kinase</fullName>
        <ecNumber evidence="2">2.7.13.3</ecNumber>
    </recommendedName>
</protein>
<dbReference type="PROSITE" id="PS50110">
    <property type="entry name" value="RESPONSE_REGULATORY"/>
    <property type="match status" value="1"/>
</dbReference>
<dbReference type="PANTHER" id="PTHR43047:SF78">
    <property type="entry name" value="SENSORY_REGULATORY PROTEIN RPFC"/>
    <property type="match status" value="1"/>
</dbReference>
<dbReference type="SUPFAM" id="SSF47384">
    <property type="entry name" value="Homodimeric domain of signal transducing histidine kinase"/>
    <property type="match status" value="1"/>
</dbReference>
<dbReference type="SUPFAM" id="SSF55785">
    <property type="entry name" value="PYP-like sensor domain (PAS domain)"/>
    <property type="match status" value="1"/>
</dbReference>
<dbReference type="Pfam" id="PF02518">
    <property type="entry name" value="HATPase_c"/>
    <property type="match status" value="1"/>
</dbReference>
<evidence type="ECO:0000259" key="9">
    <source>
        <dbReference type="PROSITE" id="PS50109"/>
    </source>
</evidence>
<dbReference type="PRINTS" id="PR00344">
    <property type="entry name" value="BCTRLSENSOR"/>
</dbReference>
<dbReference type="InterPro" id="IPR013767">
    <property type="entry name" value="PAS_fold"/>
</dbReference>
<dbReference type="InterPro" id="IPR011006">
    <property type="entry name" value="CheY-like_superfamily"/>
</dbReference>
<dbReference type="Pfam" id="PF00989">
    <property type="entry name" value="PAS"/>
    <property type="match status" value="1"/>
</dbReference>